<evidence type="ECO:0000313" key="3">
    <source>
        <dbReference type="Proteomes" id="UP001085076"/>
    </source>
</evidence>
<name>A0A9D5BSP7_9LILI</name>
<proteinExistence type="predicted"/>
<reference evidence="2 3" key="1">
    <citation type="journal article" date="2022" name="Hortic Res">
        <title>The genome of Dioscorea zingiberensis sheds light on the biosynthesis, origin and evolution of the medicinally important diosgenin saponins.</title>
        <authorList>
            <person name="Li Y."/>
            <person name="Tan C."/>
            <person name="Li Z."/>
            <person name="Guo J."/>
            <person name="Li S."/>
            <person name="Chen X."/>
            <person name="Wang C."/>
            <person name="Dai X."/>
            <person name="Yang H."/>
            <person name="Song W."/>
            <person name="Hou L."/>
            <person name="Xu J."/>
            <person name="Tong Z."/>
            <person name="Xu A."/>
            <person name="Yuan X."/>
            <person name="Wang W."/>
            <person name="Yang Q."/>
            <person name="Chen L."/>
            <person name="Sun Z."/>
            <person name="Wang K."/>
            <person name="Pan B."/>
            <person name="Chen J."/>
            <person name="Bao Y."/>
            <person name="Liu F."/>
            <person name="Qi X."/>
            <person name="Gang D.R."/>
            <person name="Wen J."/>
            <person name="Li J."/>
        </authorList>
    </citation>
    <scope>NUCLEOTIDE SEQUENCE [LARGE SCALE GENOMIC DNA]</scope>
    <source>
        <strain evidence="2">Dzin_1.0</strain>
    </source>
</reference>
<protein>
    <submittedName>
        <fullName evidence="2">Uncharacterized protein</fullName>
    </submittedName>
</protein>
<organism evidence="2 3">
    <name type="scientific">Dioscorea zingiberensis</name>
    <dbReference type="NCBI Taxonomy" id="325984"/>
    <lineage>
        <taxon>Eukaryota</taxon>
        <taxon>Viridiplantae</taxon>
        <taxon>Streptophyta</taxon>
        <taxon>Embryophyta</taxon>
        <taxon>Tracheophyta</taxon>
        <taxon>Spermatophyta</taxon>
        <taxon>Magnoliopsida</taxon>
        <taxon>Liliopsida</taxon>
        <taxon>Dioscoreales</taxon>
        <taxon>Dioscoreaceae</taxon>
        <taxon>Dioscorea</taxon>
    </lineage>
</organism>
<keyword evidence="1" id="KW-0812">Transmembrane</keyword>
<dbReference type="AlphaFoldDB" id="A0A9D5BSP7"/>
<gene>
    <name evidence="2" type="ORF">J5N97_000221</name>
</gene>
<keyword evidence="1" id="KW-0472">Membrane</keyword>
<comment type="caution">
    <text evidence="2">The sequence shown here is derived from an EMBL/GenBank/DDBJ whole genome shotgun (WGS) entry which is preliminary data.</text>
</comment>
<evidence type="ECO:0000313" key="2">
    <source>
        <dbReference type="EMBL" id="KAJ0960027.1"/>
    </source>
</evidence>
<keyword evidence="1" id="KW-1133">Transmembrane helix</keyword>
<feature type="transmembrane region" description="Helical" evidence="1">
    <location>
        <begin position="23"/>
        <end position="40"/>
    </location>
</feature>
<sequence>MPSLQLLPLTGHGRSFFTSRRRTMLAVAGVLVASGTVAYMQSGLSNRLTRINSSIQTLPGNLEETLDAE</sequence>
<dbReference type="EMBL" id="JAGGNH010000121">
    <property type="protein sequence ID" value="KAJ0960027.1"/>
    <property type="molecule type" value="Genomic_DNA"/>
</dbReference>
<accession>A0A9D5BSP7</accession>
<keyword evidence="3" id="KW-1185">Reference proteome</keyword>
<evidence type="ECO:0000256" key="1">
    <source>
        <dbReference type="SAM" id="Phobius"/>
    </source>
</evidence>
<dbReference type="Proteomes" id="UP001085076">
    <property type="component" value="Unassembled WGS sequence"/>
</dbReference>